<sequence>MAIYKDLQTKLTLRWTDVDDVMATQRALIEVTPAGASLELPRGAKGEKGDPGTPGPQVWWTGLITKPSELPGDLTGTDRGAAWVDTVSKSMYVWDGSDFFEIPEFVGLRGEPGETATIQVGSVVTGEEAKVSVDMAASTDSVTVLDFELPPGPRGIQGGKGDPGDQGPLSSADDVDVVTVPPSAGDALTWSGSKWVPQQATAPVGPFALSASDFSVANVNLIQSGGWSSQIVATMTVPELPFDWRPLVVGGRVEMETPLGYQVDVEVRVGNAQKGDIVGYGRGHELQRWHDATIIQPEYSQAVTPGSSYGVVKANTATSIYVVLVKAGGTIGSWRSGRKNNGLVVMAQPVNTGY</sequence>
<feature type="region of interest" description="Disordered" evidence="1">
    <location>
        <begin position="151"/>
        <end position="171"/>
    </location>
</feature>
<protein>
    <recommendedName>
        <fullName evidence="4">Minor tail protein</fullName>
    </recommendedName>
</protein>
<dbReference type="KEGG" id="cva:CVAR_0882"/>
<organism evidence="2 3">
    <name type="scientific">Corynebacterium variabile (strain DSM 44702 / CIP 107183 / JCM 12073 / NCIMB 30131)</name>
    <name type="common">Corynebacterium mooreparkense</name>
    <dbReference type="NCBI Taxonomy" id="858619"/>
    <lineage>
        <taxon>Bacteria</taxon>
        <taxon>Bacillati</taxon>
        <taxon>Actinomycetota</taxon>
        <taxon>Actinomycetes</taxon>
        <taxon>Mycobacteriales</taxon>
        <taxon>Corynebacteriaceae</taxon>
        <taxon>Corynebacterium</taxon>
    </lineage>
</organism>
<gene>
    <name evidence="2" type="ordered locus">CVAR_0882</name>
</gene>
<dbReference type="STRING" id="858619.CVAR_0882"/>
<evidence type="ECO:0000313" key="2">
    <source>
        <dbReference type="EMBL" id="AEK36234.1"/>
    </source>
</evidence>
<dbReference type="HOGENOM" id="CLU_773196_0_0_11"/>
<dbReference type="RefSeq" id="WP_014009422.1">
    <property type="nucleotide sequence ID" value="NC_015859.1"/>
</dbReference>
<dbReference type="AlphaFoldDB" id="G0HC72"/>
<evidence type="ECO:0000256" key="1">
    <source>
        <dbReference type="SAM" id="MobiDB-lite"/>
    </source>
</evidence>
<evidence type="ECO:0008006" key="4">
    <source>
        <dbReference type="Google" id="ProtNLM"/>
    </source>
</evidence>
<reference evidence="2 3" key="1">
    <citation type="journal article" date="2011" name="BMC Genomics">
        <title>Complete genome sequence of Corynebacterium variabile DSM 44702 isolated from the surface of smear-ripened cheeses and insights into cheese ripening and flavor generation.</title>
        <authorList>
            <person name="Schroeder J."/>
            <person name="Maus I."/>
            <person name="Trost E."/>
            <person name="Tauch A."/>
        </authorList>
    </citation>
    <scope>NUCLEOTIDE SEQUENCE [LARGE SCALE GENOMIC DNA]</scope>
    <source>
        <strain evidence="3">DSM 44702 / JCM 12073 / NCIMB 30131</strain>
    </source>
</reference>
<dbReference type="Proteomes" id="UP000006659">
    <property type="component" value="Chromosome"/>
</dbReference>
<dbReference type="eggNOG" id="ENOG5033AJ6">
    <property type="taxonomic scope" value="Bacteria"/>
</dbReference>
<evidence type="ECO:0000313" key="3">
    <source>
        <dbReference type="Proteomes" id="UP000006659"/>
    </source>
</evidence>
<accession>G0HC72</accession>
<name>G0HC72_CORVD</name>
<dbReference type="EMBL" id="CP002917">
    <property type="protein sequence ID" value="AEK36234.1"/>
    <property type="molecule type" value="Genomic_DNA"/>
</dbReference>
<proteinExistence type="predicted"/>